<dbReference type="EMBL" id="CACRYR010000428">
    <property type="protein sequence ID" value="VZR53310.1"/>
    <property type="molecule type" value="Genomic_DNA"/>
</dbReference>
<dbReference type="SUPFAM" id="SSF51905">
    <property type="entry name" value="FAD/NAD(P)-binding domain"/>
    <property type="match status" value="1"/>
</dbReference>
<dbReference type="EMBL" id="CP057293">
    <property type="protein sequence ID" value="QMF69018.1"/>
    <property type="molecule type" value="Genomic_DNA"/>
</dbReference>
<dbReference type="Proteomes" id="UP000509796">
    <property type="component" value="Chromosome"/>
</dbReference>
<dbReference type="FunFam" id="3.50.50.60:FF:000126">
    <property type="entry name" value="3-(3-hydroxy-phenyl)propionate/3-hydroxycinnamic acid hydroxylase"/>
    <property type="match status" value="1"/>
</dbReference>
<evidence type="ECO:0000313" key="14">
    <source>
        <dbReference type="EMBL" id="KPO08771.1"/>
    </source>
</evidence>
<dbReference type="EMBL" id="SQQU01000051">
    <property type="protein sequence ID" value="MQS33077.1"/>
    <property type="molecule type" value="Genomic_DNA"/>
</dbReference>
<dbReference type="InterPro" id="IPR036188">
    <property type="entry name" value="FAD/NAD-bd_sf"/>
</dbReference>
<feature type="domain" description="FAD-binding" evidence="7">
    <location>
        <begin position="16"/>
        <end position="352"/>
    </location>
</feature>
<keyword evidence="4 6" id="KW-0560">Oxidoreductase</keyword>
<dbReference type="Proteomes" id="UP000846355">
    <property type="component" value="Unassembled WGS sequence"/>
</dbReference>
<dbReference type="PANTHER" id="PTHR43476">
    <property type="entry name" value="3-(3-HYDROXY-PHENYL)PROPIONATE/3-HYDROXYCINNAMIC ACID HYDROXYLASE"/>
    <property type="match status" value="1"/>
</dbReference>
<evidence type="ECO:0000313" key="11">
    <source>
        <dbReference type="EMBL" id="EMM0027655.1"/>
    </source>
</evidence>
<evidence type="ECO:0000313" key="15">
    <source>
        <dbReference type="EMBL" id="MBA6240012.1"/>
    </source>
</evidence>
<dbReference type="EMBL" id="CP070393">
    <property type="protein sequence ID" value="QRZ98579.1"/>
    <property type="molecule type" value="Genomic_DNA"/>
</dbReference>
<evidence type="ECO:0000313" key="13">
    <source>
        <dbReference type="EMBL" id="HBB1572896.1"/>
    </source>
</evidence>
<dbReference type="EMBL" id="AASHPR010000005">
    <property type="protein sequence ID" value="EFC3523730.1"/>
    <property type="molecule type" value="Genomic_DNA"/>
</dbReference>
<evidence type="ECO:0000313" key="33">
    <source>
        <dbReference type="Proteomes" id="UP000254503"/>
    </source>
</evidence>
<protein>
    <recommendedName>
        <fullName evidence="6">3-(3-hydroxy-phenyl)propionate/3-hydroxycinnamic acid hydroxylase</fullName>
        <shortName evidence="6">3-HCI hydroxylase</shortName>
        <shortName evidence="6">3-HPP hydroxylase</shortName>
        <ecNumber evidence="6">1.14.13.127</ecNumber>
    </recommendedName>
</protein>
<evidence type="ECO:0000313" key="16">
    <source>
        <dbReference type="EMBL" id="MBE0979466.1"/>
    </source>
</evidence>
<dbReference type="NCBIfam" id="NF004831">
    <property type="entry name" value="PRK06183.1-5"/>
    <property type="match status" value="1"/>
</dbReference>
<dbReference type="Pfam" id="PF01494">
    <property type="entry name" value="FAD_binding_3"/>
    <property type="match status" value="1"/>
</dbReference>
<reference evidence="22 42" key="17">
    <citation type="submission" date="2020-10" db="EMBL/GenBank/DDBJ databases">
        <title>Analysis of Genomes of Bacterial Isolates from Lameness Outbreaks in Broilers.</title>
        <authorList>
            <person name="Rhoads D."/>
            <person name="Ekesi N.S."/>
        </authorList>
    </citation>
    <scope>NUCLEOTIDE SEQUENCE [LARGE SCALE GENOMIC DNA]</scope>
    <source>
        <strain evidence="22 42">1409</strain>
    </source>
</reference>
<dbReference type="EMBL" id="UASD01000008">
    <property type="protein sequence ID" value="SPX11741.1"/>
    <property type="molecule type" value="Genomic_DNA"/>
</dbReference>
<keyword evidence="2 6" id="KW-0058">Aromatic hydrocarbons catabolism</keyword>
<reference evidence="20" key="9">
    <citation type="journal article" date="2020" name="Int. J. Antimicrob. Agents">
        <title>Identification and characterisation of fosfomycin resistance in Escherichia coli urinary tract infection isolates from Australia.</title>
        <authorList>
            <person name="Mowlaboccus S."/>
            <person name="Daley D."/>
            <person name="Pang S."/>
            <person name="Gottlieb T."/>
            <person name="Merlino J."/>
            <person name="Nimmo G.R."/>
            <person name="George N."/>
            <person name="Korman T.M."/>
            <person name="Streitberg R."/>
            <person name="Robson J."/>
            <person name="Peachey G."/>
            <person name="Collignon P."/>
            <person name="Bradbury S."/>
            <person name="Colombi E."/>
            <person name="Ramsay J.P."/>
            <person name="Rogers B.A."/>
            <person name="Coombs G.W."/>
        </authorList>
    </citation>
    <scope>NUCLEOTIDE SEQUENCE</scope>
    <source>
        <strain evidence="20">EC2</strain>
    </source>
</reference>
<dbReference type="Proteomes" id="UP000250780">
    <property type="component" value="Unassembled WGS sequence"/>
</dbReference>
<dbReference type="EMBL" id="ABLFQU030000054">
    <property type="protein sequence ID" value="EMM0027655.1"/>
    <property type="molecule type" value="Genomic_DNA"/>
</dbReference>
<reference evidence="23" key="18">
    <citation type="submission" date="2021-02" db="EMBL/GenBank/DDBJ databases">
        <title>Co-localization of colistin and carbapenem -resistance genes on a novel transferable IncHI2 plasmid in Escherichia coli from chicken-origin.</title>
        <authorList>
            <person name="Hoffmann M."/>
            <person name="Balkey M."/>
            <person name="Ronco T."/>
            <person name="Hendriksen R.S."/>
        </authorList>
    </citation>
    <scope>NUCLEOTIDE SEQUENCE</scope>
    <source>
        <strain evidence="23">CFSAN083829</strain>
    </source>
</reference>
<evidence type="ECO:0000313" key="40">
    <source>
        <dbReference type="Proteomes" id="UP000530628"/>
    </source>
</evidence>
<dbReference type="AlphaFoldDB" id="A0A037Y2B6"/>
<evidence type="ECO:0000313" key="42">
    <source>
        <dbReference type="Proteomes" id="UP000581425"/>
    </source>
</evidence>
<dbReference type="EMBL" id="WUIY01000038">
    <property type="protein sequence ID" value="MXI74682.1"/>
    <property type="molecule type" value="Genomic_DNA"/>
</dbReference>
<dbReference type="EMBL" id="UGDD01000002">
    <property type="protein sequence ID" value="STJ56497.1"/>
    <property type="molecule type" value="Genomic_DNA"/>
</dbReference>
<evidence type="ECO:0000313" key="25">
    <source>
        <dbReference type="EMBL" id="STJ56497.1"/>
    </source>
</evidence>
<evidence type="ECO:0000313" key="21">
    <source>
        <dbReference type="EMBL" id="QMF69018.1"/>
    </source>
</evidence>
<comment type="catalytic activity">
    <reaction evidence="6">
        <text>3-(3-hydroxyphenyl)propanoate + NADH + O2 + H(+) = 3-(2,3-dihydroxyphenyl)propanoate + NAD(+) + H2O</text>
        <dbReference type="Rhea" id="RHEA:24785"/>
        <dbReference type="ChEBI" id="CHEBI:15377"/>
        <dbReference type="ChEBI" id="CHEBI:15378"/>
        <dbReference type="ChEBI" id="CHEBI:15379"/>
        <dbReference type="ChEBI" id="CHEBI:46951"/>
        <dbReference type="ChEBI" id="CHEBI:57277"/>
        <dbReference type="ChEBI" id="CHEBI:57540"/>
        <dbReference type="ChEBI" id="CHEBI:57945"/>
        <dbReference type="EC" id="1.14.13.127"/>
    </reaction>
</comment>
<reference evidence="16" key="16">
    <citation type="submission" date="2020-09" db="EMBL/GenBank/DDBJ databases">
        <title>Emerging polyconal dissemination of OXA-244-producing E. coli in France.</title>
        <authorList>
            <person name="Emeraud C."/>
            <person name="Girlich D."/>
            <person name="Bonnin R.A."/>
            <person name="Jousset A.B."/>
            <person name="Naas T."/>
            <person name="Dortet L."/>
        </authorList>
    </citation>
    <scope>NUCLEOTIDE SEQUENCE</scope>
    <source>
        <strain evidence="16">225E3</strain>
    </source>
</reference>
<dbReference type="PATRIC" id="fig|562.10472.peg.3645"/>
<reference evidence="37" key="12">
    <citation type="submission" date="2020-06" db="EMBL/GenBank/DDBJ databases">
        <title>Identification and Characterisation of Fosfomycin Resistance in Escherichia coli Urinary Tract Infection Isolates from Australia.</title>
        <authorList>
            <person name="Mowlaboccus S."/>
            <person name="Daley D."/>
            <person name="Pang S."/>
            <person name="Gottlieb T."/>
            <person name="Nimmo G.R."/>
            <person name="George N."/>
            <person name="Korman T.M."/>
            <person name="Strietberg R."/>
            <person name="Robson J."/>
            <person name="Peachey G."/>
            <person name="Collignon P."/>
            <person name="Bradbury S."/>
            <person name="Colombi E."/>
            <person name="Ramsay J.P."/>
            <person name="Rogers B.A."/>
            <person name="Coombs G.W."/>
        </authorList>
    </citation>
    <scope>NUCLEOTIDE SEQUENCE [LARGE SCALE GENOMIC DNA]</scope>
    <source>
        <strain evidence="37">EC2</strain>
    </source>
</reference>
<dbReference type="EMBL" id="DADUEU010000008">
    <property type="protein sequence ID" value="HBB1572896.1"/>
    <property type="molecule type" value="Genomic_DNA"/>
</dbReference>
<evidence type="ECO:0000313" key="31">
    <source>
        <dbReference type="Proteomes" id="UP000254255"/>
    </source>
</evidence>
<dbReference type="RefSeq" id="WP_001007407.1">
    <property type="nucleotide sequence ID" value="NZ_AP019189.1"/>
</dbReference>
<evidence type="ECO:0000313" key="26">
    <source>
        <dbReference type="EMBL" id="STM40471.1"/>
    </source>
</evidence>
<dbReference type="Proteomes" id="UP000469708">
    <property type="component" value="Unassembled WGS sequence"/>
</dbReference>
<dbReference type="NCBIfam" id="NF004827">
    <property type="entry name" value="PRK06183.1-1"/>
    <property type="match status" value="1"/>
</dbReference>
<evidence type="ECO:0000256" key="1">
    <source>
        <dbReference type="ARBA" id="ARBA00022630"/>
    </source>
</evidence>
<dbReference type="Proteomes" id="UP000581425">
    <property type="component" value="Unassembled WGS sequence"/>
</dbReference>
<dbReference type="NCBIfam" id="NF004829">
    <property type="entry name" value="PRK06183.1-3"/>
    <property type="match status" value="1"/>
</dbReference>
<evidence type="ECO:0000313" key="41">
    <source>
        <dbReference type="Proteomes" id="UP000538406"/>
    </source>
</evidence>
<dbReference type="Proteomes" id="UP000663166">
    <property type="component" value="Chromosome"/>
</dbReference>
<accession>A0A037Y2B6</accession>
<dbReference type="EMBL" id="DABHXT010000017">
    <property type="protein sequence ID" value="HAJ5959089.1"/>
    <property type="molecule type" value="Genomic_DNA"/>
</dbReference>
<dbReference type="EMBL" id="JAAGYI010000024">
    <property type="protein sequence ID" value="NEM86931.1"/>
    <property type="molecule type" value="Genomic_DNA"/>
</dbReference>
<reference evidence="21 38" key="13">
    <citation type="submission" date="2020-06" db="EMBL/GenBank/DDBJ databases">
        <title>REHAB project genomes.</title>
        <authorList>
            <person name="Shaw L.P."/>
        </authorList>
    </citation>
    <scope>NUCLEOTIDE SEQUENCE [LARGE SCALE GENOMIC DNA]</scope>
    <source>
        <strain evidence="21 38">RHB30-C10</strain>
    </source>
</reference>
<dbReference type="EMBL" id="LDYI01000124">
    <property type="protein sequence ID" value="KPO08771.1"/>
    <property type="molecule type" value="Genomic_DNA"/>
</dbReference>
<organism evidence="13">
    <name type="scientific">Escherichia coli</name>
    <dbReference type="NCBI Taxonomy" id="562"/>
    <lineage>
        <taxon>Bacteria</taxon>
        <taxon>Pseudomonadati</taxon>
        <taxon>Pseudomonadota</taxon>
        <taxon>Gammaproteobacteria</taxon>
        <taxon>Enterobacterales</taxon>
        <taxon>Enterobacteriaceae</taxon>
        <taxon>Escherichia</taxon>
    </lineage>
</organism>
<evidence type="ECO:0000313" key="28">
    <source>
        <dbReference type="EMBL" id="VZR53310.1"/>
    </source>
</evidence>
<dbReference type="Proteomes" id="UP000538406">
    <property type="component" value="Unassembled WGS sequence"/>
</dbReference>
<evidence type="ECO:0000313" key="27">
    <source>
        <dbReference type="EMBL" id="STN26313.1"/>
    </source>
</evidence>
<evidence type="ECO:0000313" key="30">
    <source>
        <dbReference type="Proteomes" id="UP000250780"/>
    </source>
</evidence>
<gene>
    <name evidence="6 14" type="primary">mhpA</name>
    <name evidence="28" type="synonym">mhpA_1</name>
    <name evidence="14" type="ORF">ACU57_18780</name>
    <name evidence="9" type="ORF">BGM66_001458</name>
    <name evidence="8" type="ORF">CTR35_000814</name>
    <name evidence="17" type="ORF">E4K51_23595</name>
    <name evidence="22" type="ORF">FOI11_011705</name>
    <name evidence="15" type="ORF">FOI11_08340</name>
    <name evidence="19" type="ORF">G3V95_15730</name>
    <name evidence="10" type="ORF">GNW61_15380</name>
    <name evidence="18" type="ORF">GRW05_10420</name>
    <name evidence="12" type="ORF">HMV95_12490</name>
    <name evidence="21" type="ORF">HVY77_20145</name>
    <name evidence="20" type="ORF">HX136_19715</name>
    <name evidence="28" type="ORF">IDONEFKE_02068</name>
    <name evidence="16" type="ORF">IH772_19540</name>
    <name evidence="13" type="ORF">J0541_001787</name>
    <name evidence="23" type="ORF">JNP96_06175</name>
    <name evidence="27" type="ORF">NCTC13148_06747</name>
    <name evidence="26" type="ORF">NCTC8500_04322</name>
    <name evidence="25" type="ORF">NCTC9045_04478</name>
    <name evidence="24" type="ORF">NCTC9073_03084</name>
    <name evidence="11" type="ORF">P6223_004314</name>
</gene>
<reference evidence="13" key="2">
    <citation type="journal article" date="2018" name="Genome Biol.">
        <title>SKESA: strategic k-mer extension for scrupulous assemblies.</title>
        <authorList>
            <person name="Souvorov A."/>
            <person name="Agarwala R."/>
            <person name="Lipman D.J."/>
        </authorList>
    </citation>
    <scope>NUCLEOTIDE SEQUENCE</scope>
    <source>
        <strain evidence="13">Escherichia coli</strain>
        <strain evidence="12">EuSCAPE_DE065</strain>
    </source>
</reference>
<reference evidence="17 35" key="5">
    <citation type="journal article" date="2019" name="Microorganisms">
        <title>Characteristics of Carbapenem-Resistant and Colistin-Resistant Escherichia coli Co-Producing NDM-1 and MCR-1 from Pig Farms in China.</title>
        <authorList>
            <person name="Peng Z."/>
            <person name="Li X."/>
            <person name="Hu Z."/>
            <person name="Li Z."/>
            <person name="Lv Y."/>
            <person name="Lei M."/>
            <person name="Wu B."/>
            <person name="Chen H."/>
            <person name="Wang X."/>
        </authorList>
    </citation>
    <scope>NUCLEOTIDE SEQUENCE [LARGE SCALE GENOMIC DNA]</scope>
    <source>
        <strain evidence="17 35">RXD010</strain>
    </source>
</reference>
<dbReference type="GO" id="GO:0071949">
    <property type="term" value="F:FAD binding"/>
    <property type="evidence" value="ECO:0007669"/>
    <property type="project" value="InterPro"/>
</dbReference>
<evidence type="ECO:0000313" key="35">
    <source>
        <dbReference type="Proteomes" id="UP000460351"/>
    </source>
</evidence>
<reference evidence="14 29" key="1">
    <citation type="journal article" date="2015" name="Front. Microbiol.">
        <title>Genetic determinants of heat resistance in Escherichia coli.</title>
        <authorList>
            <person name="Mercer R.G."/>
            <person name="Zheng J."/>
            <person name="Garcia-Hernandez R."/>
            <person name="Ruan L."/>
            <person name="Ganzle M.G."/>
            <person name="McMullen L.M."/>
        </authorList>
    </citation>
    <scope>NUCLEOTIDE SEQUENCE [LARGE SCALE GENOMIC DNA]</scope>
    <source>
        <strain evidence="14 29">AW1.3</strain>
    </source>
</reference>
<dbReference type="Proteomes" id="UP000640866">
    <property type="component" value="Unassembled WGS sequence"/>
</dbReference>
<dbReference type="Proteomes" id="UP000460351">
    <property type="component" value="Unassembled WGS sequence"/>
</dbReference>
<evidence type="ECO:0000313" key="19">
    <source>
        <dbReference type="EMBL" id="NEM86931.1"/>
    </source>
</evidence>
<evidence type="ECO:0000313" key="9">
    <source>
        <dbReference type="EMBL" id="EFH0365051.1"/>
    </source>
</evidence>
<dbReference type="EMBL" id="JACGTG010000001">
    <property type="protein sequence ID" value="MBA6240012.1"/>
    <property type="molecule type" value="Genomic_DNA"/>
</dbReference>
<dbReference type="Proteomes" id="UP000512322">
    <property type="component" value="Chromosome"/>
</dbReference>
<dbReference type="Proteomes" id="UP000436141">
    <property type="component" value="Unassembled WGS sequence"/>
</dbReference>
<evidence type="ECO:0000313" key="23">
    <source>
        <dbReference type="EMBL" id="QRZ98579.1"/>
    </source>
</evidence>
<evidence type="ECO:0000313" key="17">
    <source>
        <dbReference type="EMBL" id="MQS33077.1"/>
    </source>
</evidence>
<evidence type="ECO:0000313" key="36">
    <source>
        <dbReference type="Proteomes" id="UP000469708"/>
    </source>
</evidence>
<reference evidence="18 34" key="8">
    <citation type="submission" date="2019-12" db="EMBL/GenBank/DDBJ databases">
        <title>Enteriobacteria Tanzani isolates_10434.</title>
        <authorList>
            <person name="Subbiah M."/>
            <person name="Call D."/>
        </authorList>
    </citation>
    <scope>NUCLEOTIDE SEQUENCE [LARGE SCALE GENOMIC DNA]</scope>
    <source>
        <strain evidence="18 34">10434wD1</strain>
    </source>
</reference>
<reference evidence="20" key="14">
    <citation type="submission" date="2020-06" db="EMBL/GenBank/DDBJ databases">
        <authorList>
            <person name="Ramsay J.P."/>
            <person name="Colombi E."/>
            <person name="Mowlaboccus S."/>
        </authorList>
    </citation>
    <scope>NUCLEOTIDE SEQUENCE</scope>
    <source>
        <strain evidence="20">EC2</strain>
    </source>
</reference>
<dbReference type="EMBL" id="UGFG01000001">
    <property type="protein sequence ID" value="STM40471.1"/>
    <property type="molecule type" value="Genomic_DNA"/>
</dbReference>
<reference evidence="9 39" key="10">
    <citation type="submission" date="2020-02" db="EMBL/GenBank/DDBJ databases">
        <authorList>
            <consortium name="PulseNet: The National Subtyping Network for Foodborne Disease Surveillance"/>
            <person name="Tarr C.L."/>
            <person name="Trees E."/>
            <person name="Katz L.S."/>
            <person name="Carleton-Romer H.A."/>
            <person name="Stroika S."/>
            <person name="Kucerova Z."/>
            <person name="Roache K.F."/>
            <person name="Sabol A.L."/>
            <person name="Besser J."/>
            <person name="Gerner-Smidt P."/>
        </authorList>
    </citation>
    <scope>NUCLEOTIDE SEQUENCE [LARGE SCALE GENOMIC DNA]</scope>
    <source>
        <strain evidence="9 39">PNUSAE004166</strain>
    </source>
</reference>
<comment type="function">
    <text evidence="6">Catalyzes the insertion of one atom of molecular oxygen into position 2 of the phenyl ring of 3-(3-hydroxyphenyl)propionate (3-HPP) and hydroxycinnamic acid (3HCI).</text>
</comment>
<dbReference type="PANTHER" id="PTHR43476:SF3">
    <property type="entry name" value="FAD-BINDING MONOOXYGENASE"/>
    <property type="match status" value="1"/>
</dbReference>
<reference evidence="10 40" key="7">
    <citation type="submission" date="2019-11" db="EMBL/GenBank/DDBJ databases">
        <authorList>
            <consortium name="GenomeTrakr network: Whole genome sequencing for foodborne pathogen traceback"/>
        </authorList>
    </citation>
    <scope>NUCLEOTIDE SEQUENCE [LARGE SCALE GENOMIC DNA]</scope>
    <source>
        <strain evidence="10 40">PSU-2072</strain>
    </source>
</reference>
<reference evidence="28 43" key="6">
    <citation type="submission" date="2019-11" db="EMBL/GenBank/DDBJ databases">
        <authorList>
            <person name="Haines EK M."/>
        </authorList>
    </citation>
    <scope>NUCLEOTIDE SEQUENCE [LARGE SCALE GENOMIC DNA]</scope>
    <source>
        <strain evidence="28">KR2729</strain>
    </source>
</reference>
<dbReference type="EC" id="1.14.13.127" evidence="6"/>
<evidence type="ECO:0000256" key="3">
    <source>
        <dbReference type="ARBA" id="ARBA00022827"/>
    </source>
</evidence>
<keyword evidence="3 6" id="KW-0274">FAD</keyword>
<dbReference type="Proteomes" id="UP000581425">
    <property type="component" value="Chromosome"/>
</dbReference>
<dbReference type="Proteomes" id="UP000254255">
    <property type="component" value="Unassembled WGS sequence"/>
</dbReference>
<dbReference type="Proteomes" id="UP000530628">
    <property type="component" value="Unassembled WGS sequence"/>
</dbReference>
<evidence type="ECO:0000256" key="6">
    <source>
        <dbReference type="HAMAP-Rule" id="MF_01652"/>
    </source>
</evidence>
<evidence type="ECO:0000256" key="5">
    <source>
        <dbReference type="ARBA" id="ARBA00023027"/>
    </source>
</evidence>
<dbReference type="GO" id="GO:0008688">
    <property type="term" value="F:3-(3-hydroxyphenyl)propionate hydroxylase activity"/>
    <property type="evidence" value="ECO:0007669"/>
    <property type="project" value="UniProtKB-UniRule"/>
</dbReference>
<dbReference type="Proteomes" id="UP000254503">
    <property type="component" value="Unassembled WGS sequence"/>
</dbReference>
<feature type="binding site" evidence="6">
    <location>
        <begin position="285"/>
        <end position="295"/>
    </location>
    <ligand>
        <name>FAD</name>
        <dbReference type="ChEBI" id="CHEBI:57692"/>
    </ligand>
</feature>
<reference evidence="11" key="20">
    <citation type="submission" date="2024-02" db="EMBL/GenBank/DDBJ databases">
        <authorList>
            <consortium name="Clinical and Environmental Microbiology Branch: Whole genome sequencing antimicrobial resistance pathogens in the healthcare setting"/>
        </authorList>
    </citation>
    <scope>NUCLEOTIDE SEQUENCE</scope>
    <source>
        <strain evidence="11">2023CK-00345</strain>
    </source>
</reference>
<reference evidence="30 31" key="3">
    <citation type="submission" date="2018-06" db="EMBL/GenBank/DDBJ databases">
        <authorList>
            <consortium name="Pathogen Informatics"/>
            <person name="Doyle S."/>
        </authorList>
    </citation>
    <scope>NUCLEOTIDE SEQUENCE [LARGE SCALE GENOMIC DNA]</scope>
    <source>
        <strain evidence="27 31">NCTC13148</strain>
        <strain evidence="26 32">NCTC8500</strain>
        <strain evidence="25 33">NCTC9045</strain>
        <strain evidence="24 30">NCTC9073</strain>
    </source>
</reference>
<dbReference type="GO" id="GO:0019380">
    <property type="term" value="P:3-phenylpropionate catabolic process"/>
    <property type="evidence" value="ECO:0007669"/>
    <property type="project" value="UniProtKB-UniPathway"/>
</dbReference>
<dbReference type="EMBL" id="AASURL010000017">
    <property type="protein sequence ID" value="EFH0365051.1"/>
    <property type="molecule type" value="Genomic_DNA"/>
</dbReference>
<evidence type="ECO:0000313" key="8">
    <source>
        <dbReference type="EMBL" id="EFC3523730.1"/>
    </source>
</evidence>
<dbReference type="EMBL" id="CP058571">
    <property type="protein sequence ID" value="QLG58869.1"/>
    <property type="molecule type" value="Genomic_DNA"/>
</dbReference>
<dbReference type="InterPro" id="IPR050631">
    <property type="entry name" value="PheA/TfdB_FAD_monoxygenase"/>
</dbReference>
<dbReference type="UniPathway" id="UPA00714"/>
<feature type="binding site" evidence="6">
    <location>
        <begin position="17"/>
        <end position="46"/>
    </location>
    <ligand>
        <name>FAD</name>
        <dbReference type="ChEBI" id="CHEBI:57692"/>
    </ligand>
</feature>
<evidence type="ECO:0000313" key="20">
    <source>
        <dbReference type="EMBL" id="QLG58869.1"/>
    </source>
</evidence>
<dbReference type="Proteomes" id="UP000629265">
    <property type="component" value="Unassembled WGS sequence"/>
</dbReference>
<evidence type="ECO:0000313" key="18">
    <source>
        <dbReference type="EMBL" id="MXI74682.1"/>
    </source>
</evidence>
<evidence type="ECO:0000313" key="34">
    <source>
        <dbReference type="Proteomes" id="UP000436141"/>
    </source>
</evidence>
<comment type="cofactor">
    <cofactor evidence="6">
        <name>FAD</name>
        <dbReference type="ChEBI" id="CHEBI:57692"/>
    </cofactor>
</comment>
<comment type="catalytic activity">
    <reaction evidence="6">
        <text>(2E)-3-(3-hydroxyphenyl)prop-2-enoate + NADH + O2 + H(+) = (2E)-3-(2,3-dihydroxyphenyl)prop-2-enoate + NAD(+) + H2O</text>
        <dbReference type="Rhea" id="RHEA:27846"/>
        <dbReference type="ChEBI" id="CHEBI:15377"/>
        <dbReference type="ChEBI" id="CHEBI:15378"/>
        <dbReference type="ChEBI" id="CHEBI:15379"/>
        <dbReference type="ChEBI" id="CHEBI:47928"/>
        <dbReference type="ChEBI" id="CHEBI:57540"/>
        <dbReference type="ChEBI" id="CHEBI:57945"/>
        <dbReference type="ChEBI" id="CHEBI:58642"/>
        <dbReference type="EC" id="1.14.13.127"/>
    </reaction>
</comment>
<reference evidence="15 42" key="15">
    <citation type="submission" date="2020-07" db="EMBL/GenBank/DDBJ databases">
        <title>Analysis of Genomes of Bacterial Isolates from Lameness Outbreaks in Broilers.</title>
        <authorList>
            <person name="Ekesi N.S."/>
            <person name="Alrubaye A."/>
            <person name="Rhoads D."/>
        </authorList>
    </citation>
    <scope>NUCLEOTIDE SEQUENCE [LARGE SCALE GENOMIC DNA]</scope>
    <source>
        <strain evidence="15 42">1409</strain>
    </source>
</reference>
<reference evidence="8 41" key="4">
    <citation type="submission" date="2018-08" db="EMBL/GenBank/DDBJ databases">
        <authorList>
            <consortium name="NARMS: The National Antimicrobial Resistance Monitoring System"/>
        </authorList>
    </citation>
    <scope>NUCLEOTIDE SEQUENCE [LARGE SCALE GENOMIC DNA]</scope>
    <source>
        <strain evidence="8 41">FSIS11705178</strain>
    </source>
</reference>
<evidence type="ECO:0000313" key="29">
    <source>
        <dbReference type="Proteomes" id="UP000050556"/>
    </source>
</evidence>
<dbReference type="InterPro" id="IPR002938">
    <property type="entry name" value="FAD-bd"/>
</dbReference>
<dbReference type="PRINTS" id="PR00420">
    <property type="entry name" value="RNGMNOXGNASE"/>
</dbReference>
<name>A0A037Y2B6_ECOLX</name>
<evidence type="ECO:0000313" key="43">
    <source>
        <dbReference type="Proteomes" id="UP000629265"/>
    </source>
</evidence>
<keyword evidence="1 6" id="KW-0285">Flavoprotein</keyword>
<dbReference type="EMBL" id="JACZOI010000060">
    <property type="protein sequence ID" value="MBE0979466.1"/>
    <property type="molecule type" value="Genomic_DNA"/>
</dbReference>
<sequence>MAIQHPDIQPAVNHSVQVAIAGAGPVGLMMANYLGQMGIDVLVVEKLDKLIDYPRAIGIDDEALRTMQSVGLVDDVLPHTTPWHAMRFLTPKGRCFADIQPMTDEFGWPRRNAFIQPQVDAVMLEGVSRFPNVRCLFSRELEAFSQQDDEVTLHLKTAEGQREIVKAQWLVACDGGASFVRRTLNVPFEGKTAPNQWIVVDIANDPLSTPHIYLCCDPVRPYVSAALPHAVRRFEFMVMPGETEEQLREPQNMRKLLSKVLPNPDNVELIRQRVYTHNARLAQRFRIDRVLLAGDAAHIMPVWQGQGYNSGMRDAFNLAWKLALVIQGKARDALLDTYQQERRDHAKAMIDLSVTAGNVLAPPKRWQGTLRDGVSWLLNYLPPVKRYFLEMRFKPMPQYYGGALMREGEAKHSPVGKMFIQPKVTLENGDVTLLDNAIGANFAVIGWGCNPLWGMSDEQIQQWRALGTRFIQVVPEVQIHTAQDNHDGVLRVGDTQGRLRSWFAQHNASLVVMRPDRFVAATAIPQTLGKTLNKLASVMTLTRPDADVSVEKVA</sequence>
<evidence type="ECO:0000313" key="24">
    <source>
        <dbReference type="EMBL" id="SPX11741.1"/>
    </source>
</evidence>
<dbReference type="HAMAP" id="MF_01652">
    <property type="entry name" value="MhpA"/>
    <property type="match status" value="1"/>
</dbReference>
<dbReference type="GO" id="GO:0019622">
    <property type="term" value="P:3-(3-hydroxy)phenylpropionate catabolic process"/>
    <property type="evidence" value="ECO:0007669"/>
    <property type="project" value="UniProtKB-UniRule"/>
</dbReference>
<comment type="pathway">
    <text evidence="6">Aromatic compound metabolism; 3-phenylpropanoate degradation.</text>
</comment>
<dbReference type="SMR" id="A0A037Y2B6"/>
<reference evidence="13" key="19">
    <citation type="submission" date="2021-03" db="EMBL/GenBank/DDBJ databases">
        <authorList>
            <consortium name="NCBI Pathogen Detection Project"/>
        </authorList>
    </citation>
    <scope>NUCLEOTIDE SEQUENCE</scope>
    <source>
        <strain evidence="13">Escherichia coli</strain>
        <strain evidence="12">EuSCAPE_DE065</strain>
    </source>
</reference>
<evidence type="ECO:0000259" key="7">
    <source>
        <dbReference type="Pfam" id="PF01494"/>
    </source>
</evidence>
<dbReference type="EMBL" id="UGET01000006">
    <property type="protein sequence ID" value="STN26313.1"/>
    <property type="molecule type" value="Genomic_DNA"/>
</dbReference>
<evidence type="ECO:0000313" key="12">
    <source>
        <dbReference type="EMBL" id="HAJ5959089.1"/>
    </source>
</evidence>
<evidence type="ECO:0000313" key="10">
    <source>
        <dbReference type="EMBL" id="EFH6650119.1"/>
    </source>
</evidence>
<keyword evidence="5 6" id="KW-0520">NAD</keyword>
<dbReference type="FunFam" id="3.30.70.2450:FF:000001">
    <property type="entry name" value="3-(3-hydroxy-phenyl)propionate/3-hydroxycinnamic acid hydroxylase"/>
    <property type="match status" value="1"/>
</dbReference>
<evidence type="ECO:0000313" key="22">
    <source>
        <dbReference type="EMBL" id="QOY29148.1"/>
    </source>
</evidence>
<dbReference type="Proteomes" id="UP000870292">
    <property type="component" value="Unassembled WGS sequence"/>
</dbReference>
<dbReference type="InterPro" id="IPR023786">
    <property type="entry name" value="3-HPP/3HCI_hydroxylase"/>
</dbReference>
<dbReference type="EMBL" id="CP063369">
    <property type="protein sequence ID" value="QOY29148.1"/>
    <property type="molecule type" value="Genomic_DNA"/>
</dbReference>
<dbReference type="Gene3D" id="3.30.70.2450">
    <property type="match status" value="1"/>
</dbReference>
<reference evidence="19 36" key="11">
    <citation type="submission" date="2020-02" db="EMBL/GenBank/DDBJ databases">
        <authorList>
            <person name="Subbiah M."/>
            <person name="Call D."/>
        </authorList>
    </citation>
    <scope>NUCLEOTIDE SEQUENCE [LARGE SCALE GENOMIC DNA]</scope>
    <source>
        <strain evidence="19 36">8375wC2</strain>
    </source>
</reference>
<proteinExistence type="inferred from homology"/>
<dbReference type="Gene3D" id="3.50.50.60">
    <property type="entry name" value="FAD/NAD(P)-binding domain"/>
    <property type="match status" value="1"/>
</dbReference>
<evidence type="ECO:0000313" key="38">
    <source>
        <dbReference type="Proteomes" id="UP000512322"/>
    </source>
</evidence>
<evidence type="ECO:0000313" key="39">
    <source>
        <dbReference type="Proteomes" id="UP000521991"/>
    </source>
</evidence>
<dbReference type="OMA" id="DFIAPHS"/>
<dbReference type="Proteomes" id="UP000254429">
    <property type="component" value="Unassembled WGS sequence"/>
</dbReference>
<dbReference type="Proteomes" id="UP000521991">
    <property type="component" value="Unassembled WGS sequence"/>
</dbReference>
<dbReference type="Proteomes" id="UP000050556">
    <property type="component" value="Unassembled WGS sequence"/>
</dbReference>
<evidence type="ECO:0000256" key="4">
    <source>
        <dbReference type="ARBA" id="ARBA00023002"/>
    </source>
</evidence>
<evidence type="ECO:0000256" key="2">
    <source>
        <dbReference type="ARBA" id="ARBA00022797"/>
    </source>
</evidence>
<dbReference type="EMBL" id="AASWOY010000037">
    <property type="protein sequence ID" value="EFH6650119.1"/>
    <property type="molecule type" value="Genomic_DNA"/>
</dbReference>
<evidence type="ECO:0000313" key="32">
    <source>
        <dbReference type="Proteomes" id="UP000254429"/>
    </source>
</evidence>
<evidence type="ECO:0000313" key="37">
    <source>
        <dbReference type="Proteomes" id="UP000509796"/>
    </source>
</evidence>
<comment type="similarity">
    <text evidence="6">Belongs to the PheA/TfdB FAD monooxygenase family.</text>
</comment>